<keyword evidence="4" id="KW-1185">Reference proteome</keyword>
<dbReference type="AlphaFoldDB" id="A0A7Y6NKC0"/>
<evidence type="ECO:0000313" key="3">
    <source>
        <dbReference type="EMBL" id="NUZ04771.1"/>
    </source>
</evidence>
<keyword evidence="2" id="KW-0812">Transmembrane</keyword>
<organism evidence="3 4">
    <name type="scientific">Piscinibacter koreensis</name>
    <dbReference type="NCBI Taxonomy" id="2742824"/>
    <lineage>
        <taxon>Bacteria</taxon>
        <taxon>Pseudomonadati</taxon>
        <taxon>Pseudomonadota</taxon>
        <taxon>Betaproteobacteria</taxon>
        <taxon>Burkholderiales</taxon>
        <taxon>Sphaerotilaceae</taxon>
        <taxon>Piscinibacter</taxon>
    </lineage>
</organism>
<keyword evidence="2" id="KW-0472">Membrane</keyword>
<feature type="coiled-coil region" evidence="1">
    <location>
        <begin position="99"/>
        <end position="126"/>
    </location>
</feature>
<sequence>MRARSIIIFVGVVLLLAFVALNWSTFVTPTVFSLGFAAYEAPLWVVMLGLVGAVAALFAIHTIFWQGSVILESRRHAKELQSQRALVDQAEASRIAELRAAMQENMDRLALRIEQSQEAMRTELRESTNSLAAMIGEFEDRVASRPPLR</sequence>
<keyword evidence="2" id="KW-1133">Transmembrane helix</keyword>
<dbReference type="EMBL" id="JABWMJ010000001">
    <property type="protein sequence ID" value="NUZ04771.1"/>
    <property type="molecule type" value="Genomic_DNA"/>
</dbReference>
<evidence type="ECO:0000256" key="2">
    <source>
        <dbReference type="SAM" id="Phobius"/>
    </source>
</evidence>
<reference evidence="3 4" key="1">
    <citation type="submission" date="2020-06" db="EMBL/GenBank/DDBJ databases">
        <title>Schlegella sp. ID0723 isolated from air conditioner.</title>
        <authorList>
            <person name="Kim D.Y."/>
            <person name="Kim D.-U."/>
        </authorList>
    </citation>
    <scope>NUCLEOTIDE SEQUENCE [LARGE SCALE GENOMIC DNA]</scope>
    <source>
        <strain evidence="3 4">ID0723</strain>
    </source>
</reference>
<dbReference type="Proteomes" id="UP000529637">
    <property type="component" value="Unassembled WGS sequence"/>
</dbReference>
<protein>
    <submittedName>
        <fullName evidence="3">LapA family protein</fullName>
    </submittedName>
</protein>
<evidence type="ECO:0000256" key="1">
    <source>
        <dbReference type="SAM" id="Coils"/>
    </source>
</evidence>
<comment type="caution">
    <text evidence="3">The sequence shown here is derived from an EMBL/GenBank/DDBJ whole genome shotgun (WGS) entry which is preliminary data.</text>
</comment>
<proteinExistence type="predicted"/>
<feature type="transmembrane region" description="Helical" evidence="2">
    <location>
        <begin position="43"/>
        <end position="65"/>
    </location>
</feature>
<accession>A0A7Y6NKC0</accession>
<gene>
    <name evidence="3" type="ORF">HQN59_03260</name>
</gene>
<keyword evidence="1" id="KW-0175">Coiled coil</keyword>
<evidence type="ECO:0000313" key="4">
    <source>
        <dbReference type="Proteomes" id="UP000529637"/>
    </source>
</evidence>
<dbReference type="RefSeq" id="WP_176065970.1">
    <property type="nucleotide sequence ID" value="NZ_JABWMJ010000001.1"/>
</dbReference>
<name>A0A7Y6NKC0_9BURK</name>